<protein>
    <submittedName>
        <fullName evidence="1">NAD(P)/FAD-dependent oxidoreductase</fullName>
    </submittedName>
</protein>
<keyword evidence="2" id="KW-1185">Reference proteome</keyword>
<reference evidence="1 2" key="1">
    <citation type="journal article" date="2020" name="Arch. Microbiol.">
        <title>Bradyrhizobium campsiandrae sp. nov., a nitrogen-fixing bacterial strain isolated from a native leguminous tree from the Amazon adapted to flooded conditions.</title>
        <authorList>
            <person name="Cabral Michel D."/>
            <person name="Martins da Costa E."/>
            <person name="Azarias Guimaraes A."/>
            <person name="Soares de Carvalho T."/>
            <person name="Santos de Castro Caputo P."/>
            <person name="Willems A."/>
            <person name="de Souza Moreira F.M."/>
        </authorList>
    </citation>
    <scope>NUCLEOTIDE SEQUENCE [LARGE SCALE GENOMIC DNA]</scope>
    <source>
        <strain evidence="2">INPA 384B</strain>
    </source>
</reference>
<dbReference type="PANTHER" id="PTHR43747:SF1">
    <property type="entry name" value="SLR1998 PROTEIN"/>
    <property type="match status" value="1"/>
</dbReference>
<dbReference type="SUPFAM" id="SSF51905">
    <property type="entry name" value="FAD/NAD(P)-binding domain"/>
    <property type="match status" value="1"/>
</dbReference>
<name>A0ABR7TZ43_9BRAD</name>
<dbReference type="Gene3D" id="3.50.50.60">
    <property type="entry name" value="FAD/NAD(P)-binding domain"/>
    <property type="match status" value="1"/>
</dbReference>
<proteinExistence type="predicted"/>
<dbReference type="Pfam" id="PF04820">
    <property type="entry name" value="Trp_halogenase"/>
    <property type="match status" value="1"/>
</dbReference>
<dbReference type="InterPro" id="IPR050816">
    <property type="entry name" value="Flavin-dep_Halogenase_NPB"/>
</dbReference>
<dbReference type="InterPro" id="IPR006905">
    <property type="entry name" value="Flavin_halogenase"/>
</dbReference>
<organism evidence="1 2">
    <name type="scientific">Bradyrhizobium campsiandrae</name>
    <dbReference type="NCBI Taxonomy" id="1729892"/>
    <lineage>
        <taxon>Bacteria</taxon>
        <taxon>Pseudomonadati</taxon>
        <taxon>Pseudomonadota</taxon>
        <taxon>Alphaproteobacteria</taxon>
        <taxon>Hyphomicrobiales</taxon>
        <taxon>Nitrobacteraceae</taxon>
        <taxon>Bradyrhizobium</taxon>
    </lineage>
</organism>
<comment type="caution">
    <text evidence="1">The sequence shown here is derived from an EMBL/GenBank/DDBJ whole genome shotgun (WGS) entry which is preliminary data.</text>
</comment>
<dbReference type="Gene3D" id="3.30.9.100">
    <property type="match status" value="1"/>
</dbReference>
<dbReference type="Proteomes" id="UP000639516">
    <property type="component" value="Unassembled WGS sequence"/>
</dbReference>
<dbReference type="PANTHER" id="PTHR43747">
    <property type="entry name" value="FAD-BINDING PROTEIN"/>
    <property type="match status" value="1"/>
</dbReference>
<evidence type="ECO:0000313" key="1">
    <source>
        <dbReference type="EMBL" id="MBC9976605.1"/>
    </source>
</evidence>
<sequence>MLGAGPAGAVVAMVLGRRGVRVLVVDDGRQKAFSGGETLPGASRPILGGLGLTDVLDRTPTLPCTGSRSAWGSDELAMRPGIMSAYGAGLHIDRPAFDTHLRVASLRSGASALKGRLSKVDRDDRGWIACVGSDGGQITVKCQWVFDCSGRRSIFARAVGAVRRAADKQVAVVAVAERSGHDDDLATTTESVSEGWWYSAQLPRDRRVFMLFTDGDLLTNSGARSIERFVALGRQTRHISELMATYEFGRIPPTVVLADSSSLDAAAGPGWLAVGDAAASMDPLASTGIIDALKSGRMAAEVLLGSGVRLEDYSRAILERYSQNLRLRSRYHWMEKRWSGSDFWRRRRIPFV</sequence>
<evidence type="ECO:0000313" key="2">
    <source>
        <dbReference type="Proteomes" id="UP000639516"/>
    </source>
</evidence>
<dbReference type="EMBL" id="JAATTO010000001">
    <property type="protein sequence ID" value="MBC9976605.1"/>
    <property type="molecule type" value="Genomic_DNA"/>
</dbReference>
<dbReference type="InterPro" id="IPR036188">
    <property type="entry name" value="FAD/NAD-bd_sf"/>
</dbReference>
<dbReference type="RefSeq" id="WP_188098184.1">
    <property type="nucleotide sequence ID" value="NZ_JAANIH010000008.1"/>
</dbReference>
<accession>A0ABR7TZ43</accession>
<gene>
    <name evidence="1" type="ORF">HA482_00075</name>
</gene>